<name>A0AAF0D1I8_ODILC</name>
<dbReference type="AlphaFoldDB" id="A0AAF0D1I8"/>
<accession>A0AAF0D1I8</accession>
<evidence type="ECO:0000256" key="1">
    <source>
        <dbReference type="ARBA" id="ARBA00004651"/>
    </source>
</evidence>
<dbReference type="PANTHER" id="PTHR42723:SF1">
    <property type="entry name" value="CHLOROPHYLL SYNTHASE, CHLOROPLASTIC"/>
    <property type="match status" value="1"/>
</dbReference>
<feature type="transmembrane region" description="Helical" evidence="5">
    <location>
        <begin position="50"/>
        <end position="72"/>
    </location>
</feature>
<evidence type="ECO:0000256" key="5">
    <source>
        <dbReference type="SAM" id="Phobius"/>
    </source>
</evidence>
<feature type="transmembrane region" description="Helical" evidence="5">
    <location>
        <begin position="105"/>
        <end position="138"/>
    </location>
</feature>
<keyword evidence="3 5" id="KW-1133">Transmembrane helix</keyword>
<gene>
    <name evidence="6" type="ORF">OdinLCB4_005905</name>
</gene>
<feature type="transmembrane region" description="Helical" evidence="5">
    <location>
        <begin position="145"/>
        <end position="164"/>
    </location>
</feature>
<dbReference type="Pfam" id="PF01040">
    <property type="entry name" value="UbiA"/>
    <property type="match status" value="1"/>
</dbReference>
<dbReference type="EMBL" id="CP091871">
    <property type="protein sequence ID" value="WEU40003.1"/>
    <property type="molecule type" value="Genomic_DNA"/>
</dbReference>
<evidence type="ECO:0000256" key="2">
    <source>
        <dbReference type="ARBA" id="ARBA00022692"/>
    </source>
</evidence>
<dbReference type="InterPro" id="IPR050475">
    <property type="entry name" value="Prenyltransferase_related"/>
</dbReference>
<dbReference type="Gene3D" id="1.10.357.140">
    <property type="entry name" value="UbiA prenyltransferase"/>
    <property type="match status" value="1"/>
</dbReference>
<evidence type="ECO:0000313" key="6">
    <source>
        <dbReference type="EMBL" id="WEU40003.1"/>
    </source>
</evidence>
<keyword evidence="2 5" id="KW-0812">Transmembrane</keyword>
<evidence type="ECO:0000256" key="3">
    <source>
        <dbReference type="ARBA" id="ARBA00022989"/>
    </source>
</evidence>
<dbReference type="GO" id="GO:0005886">
    <property type="term" value="C:plasma membrane"/>
    <property type="evidence" value="ECO:0007669"/>
    <property type="project" value="UniProtKB-SubCell"/>
</dbReference>
<dbReference type="Proteomes" id="UP000186851">
    <property type="component" value="Chromosome"/>
</dbReference>
<comment type="subcellular location">
    <subcellularLocation>
        <location evidence="1">Cell membrane</location>
        <topology evidence="1">Multi-pass membrane protein</topology>
    </subcellularLocation>
</comment>
<dbReference type="CDD" id="cd13961">
    <property type="entry name" value="PT_UbiA_DGGGPS"/>
    <property type="match status" value="1"/>
</dbReference>
<protein>
    <submittedName>
        <fullName evidence="6">Geranylgeranylglycerol-phosphate geranylgeranyltransferase</fullName>
    </submittedName>
</protein>
<dbReference type="KEGG" id="oyw:OdinLCB4_005905"/>
<evidence type="ECO:0000256" key="4">
    <source>
        <dbReference type="ARBA" id="ARBA00023136"/>
    </source>
</evidence>
<feature type="transmembrane region" description="Helical" evidence="5">
    <location>
        <begin position="288"/>
        <end position="307"/>
    </location>
</feature>
<reference evidence="6" key="1">
    <citation type="journal article" date="2017" name="Nature">
        <title>Asgard archaea illuminate the origin of eukaryotic cellular complexity.</title>
        <authorList>
            <person name="Zaremba-Niedzwiedzka K."/>
            <person name="Caceres E.F."/>
            <person name="Saw J.H."/>
            <person name="Backstrom D."/>
            <person name="Juzokaite L."/>
            <person name="Vancaester E."/>
            <person name="Seitz K.W."/>
            <person name="Anantharaman K."/>
            <person name="Starnawski P."/>
            <person name="Kjeldsen K.U."/>
            <person name="Scott M.B."/>
            <person name="Nunoura T."/>
            <person name="Banfield J.F."/>
            <person name="Schramm A."/>
            <person name="Baker B.J."/>
            <person name="Spang A."/>
            <person name="Ettema T.J.G."/>
        </authorList>
    </citation>
    <scope>NUCLEOTIDE SEQUENCE</scope>
    <source>
        <strain evidence="6">LCB_4</strain>
    </source>
</reference>
<proteinExistence type="predicted"/>
<dbReference type="GO" id="GO:0016765">
    <property type="term" value="F:transferase activity, transferring alkyl or aryl (other than methyl) groups"/>
    <property type="evidence" value="ECO:0007669"/>
    <property type="project" value="InterPro"/>
</dbReference>
<evidence type="ECO:0000313" key="7">
    <source>
        <dbReference type="Proteomes" id="UP000186851"/>
    </source>
</evidence>
<dbReference type="PANTHER" id="PTHR42723">
    <property type="entry name" value="CHLOROPHYLL SYNTHASE"/>
    <property type="match status" value="1"/>
</dbReference>
<keyword evidence="4 5" id="KW-0472">Membrane</keyword>
<organism evidence="6 7">
    <name type="scientific">Odinarchaeota yellowstonii (strain LCB_4)</name>
    <dbReference type="NCBI Taxonomy" id="1841599"/>
    <lineage>
        <taxon>Archaea</taxon>
        <taxon>Promethearchaeati</taxon>
        <taxon>Candidatus Odinarchaeota</taxon>
        <taxon>Candidatus Odinarchaeia</taxon>
        <taxon>Candidatus Odinarchaeales</taxon>
        <taxon>Candidatus Odinarchaeaceae</taxon>
        <taxon>Candidatus Odinarchaeum</taxon>
    </lineage>
</organism>
<dbReference type="InterPro" id="IPR044878">
    <property type="entry name" value="UbiA_sf"/>
</dbReference>
<dbReference type="InterPro" id="IPR000537">
    <property type="entry name" value="UbiA_prenyltransferase"/>
</dbReference>
<feature type="transmembrane region" description="Helical" evidence="5">
    <location>
        <begin position="229"/>
        <end position="249"/>
    </location>
</feature>
<feature type="transmembrane region" description="Helical" evidence="5">
    <location>
        <begin position="255"/>
        <end position="276"/>
    </location>
</feature>
<sequence length="308" mass="33503">MTLKKEKIKAIIEIMRPSNVIFGSITTTISVLTVNEILRVDLGISLSSFSLATFIALSYFTYFSIAIAGNIVNDIFDIEVDRVNRPDRPLPSGRIKVNEAKMLTVIFWVTGVILAFLTNMLGGVIAIAFSIIGLLYAAKGKVMGLIGNFMVSFSFSFGLLYGALIVYYQLLGLVGVPPIIWLYFITAFMVLQGREIIKGIEDIEGDAVRGVQTIARKYGVKKAAKISQIFNIVGMISFTSALILSITGITSLPKIFFSILYVPGMLCVGGSTLLIYSNPESGRNQRKASLLDKLGAFLGLLAFLIGVV</sequence>
<feature type="transmembrane region" description="Helical" evidence="5">
    <location>
        <begin position="170"/>
        <end position="191"/>
    </location>
</feature>
<reference evidence="6" key="2">
    <citation type="journal article" date="2022" name="Nat. Microbiol.">
        <title>A closed Candidatus Odinarchaeum chromosome exposes Asgard archaeal viruses.</title>
        <authorList>
            <person name="Tamarit D."/>
            <person name="Caceres E.F."/>
            <person name="Krupovic M."/>
            <person name="Nijland R."/>
            <person name="Eme L."/>
            <person name="Robinson N.P."/>
            <person name="Ettema T.J.G."/>
        </authorList>
    </citation>
    <scope>NUCLEOTIDE SEQUENCE</scope>
    <source>
        <strain evidence="6">LCB_4</strain>
    </source>
</reference>
<dbReference type="Gene3D" id="1.20.120.1780">
    <property type="entry name" value="UbiA prenyltransferase"/>
    <property type="match status" value="1"/>
</dbReference>